<evidence type="ECO:0000313" key="1">
    <source>
        <dbReference type="EMBL" id="MBR0560543.1"/>
    </source>
</evidence>
<sequence length="449" mass="48802">MKRPLLATSLLVAFAGVVAYGTHYGPEHALQNGLTRFRAALPPGSTLEYSAARPDLLARGAHLSDVTLRIHDITYRAHELHLGHVTLSPAGETSFSRLDLEQPSLDGPSYHIHANTMHLRGLVIPPDHGAGLTAVEASNIILDHGETEDLSARFTLRTAQQAWYFTAQNAQLDRYGKNRATTLSLRRTSLDDGTSPAYPTPIFLTCDAFTAQIDDTATTIQETLKNNTPTPPNTASFTALNNTVSFGNNHGYIDQISFHNAPENDGTHSALTATGLHLRLGSQTIPVHLNGAGSTITENTIVSFNHNDLTSQLALTIPDFIHFTFSLHLQKGTIPSAETTPPRSDFFLNNIQFSLQGDRFIHDTPLLLSKTSFSEEDQKSLLLGLQNITKSAPVFAPVLDYITAPNGRTLSLSVVPPTPLPISQIPALAHNPTWGMLLFTPNVMTFSVK</sequence>
<dbReference type="Proteomes" id="UP000677812">
    <property type="component" value="Unassembled WGS sequence"/>
</dbReference>
<evidence type="ECO:0008006" key="3">
    <source>
        <dbReference type="Google" id="ProtNLM"/>
    </source>
</evidence>
<dbReference type="RefSeq" id="WP_211683037.1">
    <property type="nucleotide sequence ID" value="NZ_JAGRQH010000010.1"/>
</dbReference>
<protein>
    <recommendedName>
        <fullName evidence="3">DUF945 family protein</fullName>
    </recommendedName>
</protein>
<keyword evidence="2" id="KW-1185">Reference proteome</keyword>
<organism evidence="1 2">
    <name type="scientific">Neokomagataea anthophila</name>
    <dbReference type="NCBI Taxonomy" id="2826925"/>
    <lineage>
        <taxon>Bacteria</taxon>
        <taxon>Pseudomonadati</taxon>
        <taxon>Pseudomonadota</taxon>
        <taxon>Alphaproteobacteria</taxon>
        <taxon>Acetobacterales</taxon>
        <taxon>Acetobacteraceae</taxon>
        <taxon>Neokomagataea</taxon>
    </lineage>
</organism>
<name>A0ABS5EAK3_9PROT</name>
<gene>
    <name evidence="1" type="ORF">KB213_10835</name>
</gene>
<dbReference type="EMBL" id="JAGRQH010000010">
    <property type="protein sequence ID" value="MBR0560543.1"/>
    <property type="molecule type" value="Genomic_DNA"/>
</dbReference>
<proteinExistence type="predicted"/>
<evidence type="ECO:0000313" key="2">
    <source>
        <dbReference type="Proteomes" id="UP000677812"/>
    </source>
</evidence>
<comment type="caution">
    <text evidence="1">The sequence shown here is derived from an EMBL/GenBank/DDBJ whole genome shotgun (WGS) entry which is preliminary data.</text>
</comment>
<accession>A0ABS5EAK3</accession>
<reference evidence="1 2" key="1">
    <citation type="submission" date="2021-04" db="EMBL/GenBank/DDBJ databases">
        <title>The complete genome sequence of Neokomagataea sp. TBRC 2177.</title>
        <authorList>
            <person name="Charoenyingcharoen P."/>
            <person name="Yukphan P."/>
        </authorList>
    </citation>
    <scope>NUCLEOTIDE SEQUENCE [LARGE SCALE GENOMIC DNA]</scope>
    <source>
        <strain evidence="1 2">TBRC 2177</strain>
    </source>
</reference>